<dbReference type="EMBL" id="JAABOA010005064">
    <property type="protein sequence ID" value="KAF9577269.1"/>
    <property type="molecule type" value="Genomic_DNA"/>
</dbReference>
<feature type="transmembrane region" description="Helical" evidence="1">
    <location>
        <begin position="123"/>
        <end position="144"/>
    </location>
</feature>
<keyword evidence="1" id="KW-1133">Transmembrane helix</keyword>
<keyword evidence="3" id="KW-1185">Reference proteome</keyword>
<name>A0A9P6K9L1_9FUNG</name>
<sequence>MANPDQILSIVAAILFGILMLQFGYRYFTYRWGVYKFILIFCVIRVVAYALRSELDVNGFGGPGSDSYLNVYITVYVLLSIGVVFVLKLISQLFGSILPKVRHLACNDFAGSPMPPDHFEQLVVARTALFVMPPAILVIAGSVLSNPTNSPSDQNLGQILRKVGMVLLMALGA</sequence>
<feature type="non-terminal residue" evidence="2">
    <location>
        <position position="173"/>
    </location>
</feature>
<evidence type="ECO:0000313" key="2">
    <source>
        <dbReference type="EMBL" id="KAF9577269.1"/>
    </source>
</evidence>
<keyword evidence="1" id="KW-0472">Membrane</keyword>
<proteinExistence type="predicted"/>
<reference evidence="2" key="1">
    <citation type="journal article" date="2020" name="Fungal Divers.">
        <title>Resolving the Mortierellaceae phylogeny through synthesis of multi-gene phylogenetics and phylogenomics.</title>
        <authorList>
            <person name="Vandepol N."/>
            <person name="Liber J."/>
            <person name="Desiro A."/>
            <person name="Na H."/>
            <person name="Kennedy M."/>
            <person name="Barry K."/>
            <person name="Grigoriev I.V."/>
            <person name="Miller A.N."/>
            <person name="O'Donnell K."/>
            <person name="Stajich J.E."/>
            <person name="Bonito G."/>
        </authorList>
    </citation>
    <scope>NUCLEOTIDE SEQUENCE</scope>
    <source>
        <strain evidence="2">KOD1015</strain>
    </source>
</reference>
<evidence type="ECO:0000313" key="3">
    <source>
        <dbReference type="Proteomes" id="UP000780801"/>
    </source>
</evidence>
<feature type="transmembrane region" description="Helical" evidence="1">
    <location>
        <begin position="71"/>
        <end position="90"/>
    </location>
</feature>
<protein>
    <submittedName>
        <fullName evidence="2">Uncharacterized protein</fullName>
    </submittedName>
</protein>
<gene>
    <name evidence="2" type="ORF">BGW38_007639</name>
</gene>
<evidence type="ECO:0000256" key="1">
    <source>
        <dbReference type="SAM" id="Phobius"/>
    </source>
</evidence>
<dbReference type="AlphaFoldDB" id="A0A9P6K9L1"/>
<comment type="caution">
    <text evidence="2">The sequence shown here is derived from an EMBL/GenBank/DDBJ whole genome shotgun (WGS) entry which is preliminary data.</text>
</comment>
<keyword evidence="1" id="KW-0812">Transmembrane</keyword>
<feature type="transmembrane region" description="Helical" evidence="1">
    <location>
        <begin position="6"/>
        <end position="25"/>
    </location>
</feature>
<accession>A0A9P6K9L1</accession>
<organism evidence="2 3">
    <name type="scientific">Lunasporangiospora selenospora</name>
    <dbReference type="NCBI Taxonomy" id="979761"/>
    <lineage>
        <taxon>Eukaryota</taxon>
        <taxon>Fungi</taxon>
        <taxon>Fungi incertae sedis</taxon>
        <taxon>Mucoromycota</taxon>
        <taxon>Mortierellomycotina</taxon>
        <taxon>Mortierellomycetes</taxon>
        <taxon>Mortierellales</taxon>
        <taxon>Mortierellaceae</taxon>
        <taxon>Lunasporangiospora</taxon>
    </lineage>
</organism>
<dbReference type="Proteomes" id="UP000780801">
    <property type="component" value="Unassembled WGS sequence"/>
</dbReference>
<feature type="transmembrane region" description="Helical" evidence="1">
    <location>
        <begin position="32"/>
        <end position="51"/>
    </location>
</feature>
<dbReference type="OrthoDB" id="2371717at2759"/>